<accession>A0AA86QPU6</accession>
<dbReference type="AlphaFoldDB" id="A0AA86QPU6"/>
<proteinExistence type="predicted"/>
<dbReference type="EMBL" id="CAXDID020000140">
    <property type="protein sequence ID" value="CAL6038774.1"/>
    <property type="molecule type" value="Genomic_DNA"/>
</dbReference>
<evidence type="ECO:0000313" key="1">
    <source>
        <dbReference type="EMBL" id="CAI9960742.1"/>
    </source>
</evidence>
<reference evidence="1" key="1">
    <citation type="submission" date="2023-06" db="EMBL/GenBank/DDBJ databases">
        <authorList>
            <person name="Kurt Z."/>
        </authorList>
    </citation>
    <scope>NUCLEOTIDE SEQUENCE</scope>
</reference>
<gene>
    <name evidence="2" type="ORF">HINF_LOCUS37532</name>
    <name evidence="1" type="ORF">HINF_LOCUS48387</name>
</gene>
<organism evidence="1">
    <name type="scientific">Hexamita inflata</name>
    <dbReference type="NCBI Taxonomy" id="28002"/>
    <lineage>
        <taxon>Eukaryota</taxon>
        <taxon>Metamonada</taxon>
        <taxon>Diplomonadida</taxon>
        <taxon>Hexamitidae</taxon>
        <taxon>Hexamitinae</taxon>
        <taxon>Hexamita</taxon>
    </lineage>
</organism>
<sequence>MQQILIQKQSIDLGKSYEARITQLDLKLSLVLNFLNKVEQQVANMWTSYSLVKITSTKLWQRILWLQHLTKLLEKLESSKLSNASQGVTQLLMIKDISWFQYISSSTN</sequence>
<name>A0AA86QPU6_9EUKA</name>
<protein>
    <submittedName>
        <fullName evidence="2">Hypothetical_protein</fullName>
    </submittedName>
</protein>
<dbReference type="EMBL" id="CATOUU010000934">
    <property type="protein sequence ID" value="CAI9960742.1"/>
    <property type="molecule type" value="Genomic_DNA"/>
</dbReference>
<evidence type="ECO:0000313" key="3">
    <source>
        <dbReference type="Proteomes" id="UP001642409"/>
    </source>
</evidence>
<evidence type="ECO:0000313" key="2">
    <source>
        <dbReference type="EMBL" id="CAL6038774.1"/>
    </source>
</evidence>
<keyword evidence="3" id="KW-1185">Reference proteome</keyword>
<reference evidence="2 3" key="2">
    <citation type="submission" date="2024-07" db="EMBL/GenBank/DDBJ databases">
        <authorList>
            <person name="Akdeniz Z."/>
        </authorList>
    </citation>
    <scope>NUCLEOTIDE SEQUENCE [LARGE SCALE GENOMIC DNA]</scope>
</reference>
<dbReference type="Proteomes" id="UP001642409">
    <property type="component" value="Unassembled WGS sequence"/>
</dbReference>
<comment type="caution">
    <text evidence="1">The sequence shown here is derived from an EMBL/GenBank/DDBJ whole genome shotgun (WGS) entry which is preliminary data.</text>
</comment>